<dbReference type="InterPro" id="IPR027417">
    <property type="entry name" value="P-loop_NTPase"/>
</dbReference>
<feature type="domain" description="AAA+ ATPase" evidence="1">
    <location>
        <begin position="344"/>
        <end position="607"/>
    </location>
</feature>
<dbReference type="InterPro" id="IPR003593">
    <property type="entry name" value="AAA+_ATPase"/>
</dbReference>
<dbReference type="PANTHER" id="PTHR43581">
    <property type="entry name" value="ATP/GTP PHOSPHATASE"/>
    <property type="match status" value="1"/>
</dbReference>
<proteinExistence type="predicted"/>
<dbReference type="SMART" id="SM00382">
    <property type="entry name" value="AAA"/>
    <property type="match status" value="1"/>
</dbReference>
<organism evidence="2 3">
    <name type="scientific">Hyalangium minutum</name>
    <dbReference type="NCBI Taxonomy" id="394096"/>
    <lineage>
        <taxon>Bacteria</taxon>
        <taxon>Pseudomonadati</taxon>
        <taxon>Myxococcota</taxon>
        <taxon>Myxococcia</taxon>
        <taxon>Myxococcales</taxon>
        <taxon>Cystobacterineae</taxon>
        <taxon>Archangiaceae</taxon>
        <taxon>Hyalangium</taxon>
    </lineage>
</organism>
<accession>A0A085WIE1</accession>
<dbReference type="Pfam" id="PF13304">
    <property type="entry name" value="AAA_21"/>
    <property type="match status" value="1"/>
</dbReference>
<dbReference type="InterPro" id="IPR003959">
    <property type="entry name" value="ATPase_AAA_core"/>
</dbReference>
<dbReference type="Proteomes" id="UP000028725">
    <property type="component" value="Unassembled WGS sequence"/>
</dbReference>
<dbReference type="AlphaFoldDB" id="A0A085WIE1"/>
<dbReference type="RefSeq" id="WP_083968605.1">
    <property type="nucleotide sequence ID" value="NZ_JMCB01000008.1"/>
</dbReference>
<dbReference type="EMBL" id="JMCB01000008">
    <property type="protein sequence ID" value="KFE67454.1"/>
    <property type="molecule type" value="Genomic_DNA"/>
</dbReference>
<dbReference type="Gene3D" id="1.10.30.50">
    <property type="match status" value="1"/>
</dbReference>
<reference evidence="2 3" key="1">
    <citation type="submission" date="2014-04" db="EMBL/GenBank/DDBJ databases">
        <title>Genome assembly of Hyalangium minutum DSM 14724.</title>
        <authorList>
            <person name="Sharma G."/>
            <person name="Subramanian S."/>
        </authorList>
    </citation>
    <scope>NUCLEOTIDE SEQUENCE [LARGE SCALE GENOMIC DNA]</scope>
    <source>
        <strain evidence="2 3">DSM 14724</strain>
    </source>
</reference>
<dbReference type="InterPro" id="IPR051396">
    <property type="entry name" value="Bact_Antivir_Def_Nuclease"/>
</dbReference>
<dbReference type="STRING" id="394096.DB31_8807"/>
<sequence length="728" mass="82316">MIHVDRSRVSPPPKFFAAAQSLLDKSRLFFNNPDSLRSQSRPAIFGQFVNLKNVVRPALIELFHGKCAYCESSVAATGSTAVDHFRPRMDAANLDRKISPIHYWWLMATWDNLYLACLECNRYKRNLFPVRHQRAVPESFGQALESEGRLLIDPCNDEPEQSFAFQPNGQVEPLDEHAKVTIEVLQLNRPSLVHMRRDHYARITQELGLWISSQRQTSVSGDDRLEAGLRDRLLSYTHSSAPYAAVARQALRHVLHRLRGDALHTEVPPAQKKIRRGHQIPRKLEKAAESLRTGWISRIEIENFRGIDSLALDFPRLEHRDFLVDDEMTAIASPSETEDPDIRREPWLMLIGPNGVGKSSVLKAVALALVDEPTRNRLIPDASSVLNQRSRSSTGVVFVRFDNGESVRISFSRRSRTFRQQGGRAHSPLLAYGSTRLLSPGTARLERPRSVRVDNLFHPRTLLGDAEKWLADTSQLLDSGFDLLARSLKDLLSLDDEDRVIRQNGRLLIEMSGSRIPLHELSDGYQSIVALATHIMVNLSRGGFALEHVAGTVLLDELEVHLHPTWKIRIVRSLRRVFPRVRFITTTHDPLCLRGLESGEVYHLDREPESKRVRAIQLDVPPGLRVDQLLTGQWFGLSSTLDADTLALMEKHQSLLARRRLSATEQLQLEQLSNELQSRLSTFADTSLDRMALSVAAQLMASTSTPLTPDERTRLREGIRQALSEKAP</sequence>
<protein>
    <recommendedName>
        <fullName evidence="1">AAA+ ATPase domain-containing protein</fullName>
    </recommendedName>
</protein>
<dbReference type="InterPro" id="IPR003615">
    <property type="entry name" value="HNH_nuc"/>
</dbReference>
<comment type="caution">
    <text evidence="2">The sequence shown here is derived from an EMBL/GenBank/DDBJ whole genome shotgun (WGS) entry which is preliminary data.</text>
</comment>
<keyword evidence="3" id="KW-1185">Reference proteome</keyword>
<dbReference type="Gene3D" id="3.40.50.300">
    <property type="entry name" value="P-loop containing nucleotide triphosphate hydrolases"/>
    <property type="match status" value="2"/>
</dbReference>
<dbReference type="OrthoDB" id="9816185at2"/>
<dbReference type="PATRIC" id="fig|394096.3.peg.4837"/>
<gene>
    <name evidence="2" type="ORF">DB31_8807</name>
</gene>
<dbReference type="CDD" id="cd00085">
    <property type="entry name" value="HNHc"/>
    <property type="match status" value="1"/>
</dbReference>
<dbReference type="PANTHER" id="PTHR43581:SF2">
    <property type="entry name" value="EXCINUCLEASE ATPASE SUBUNIT"/>
    <property type="match status" value="1"/>
</dbReference>
<name>A0A085WIE1_9BACT</name>
<dbReference type="GO" id="GO:0005524">
    <property type="term" value="F:ATP binding"/>
    <property type="evidence" value="ECO:0007669"/>
    <property type="project" value="InterPro"/>
</dbReference>
<evidence type="ECO:0000259" key="1">
    <source>
        <dbReference type="SMART" id="SM00382"/>
    </source>
</evidence>
<dbReference type="SUPFAM" id="SSF52540">
    <property type="entry name" value="P-loop containing nucleoside triphosphate hydrolases"/>
    <property type="match status" value="1"/>
</dbReference>
<evidence type="ECO:0000313" key="3">
    <source>
        <dbReference type="Proteomes" id="UP000028725"/>
    </source>
</evidence>
<evidence type="ECO:0000313" key="2">
    <source>
        <dbReference type="EMBL" id="KFE67454.1"/>
    </source>
</evidence>
<dbReference type="GO" id="GO:0016887">
    <property type="term" value="F:ATP hydrolysis activity"/>
    <property type="evidence" value="ECO:0007669"/>
    <property type="project" value="InterPro"/>
</dbReference>